<gene>
    <name evidence="1" type="ORF">L21TH_0057</name>
</gene>
<accession>R1CT76</accession>
<protein>
    <recommendedName>
        <fullName evidence="3">NadR/Ttd14 AAA domain-containing protein</fullName>
    </recommendedName>
</protein>
<evidence type="ECO:0008006" key="3">
    <source>
        <dbReference type="Google" id="ProtNLM"/>
    </source>
</evidence>
<dbReference type="SUPFAM" id="SSF52540">
    <property type="entry name" value="P-loop containing nucleoside triphosphate hydrolases"/>
    <property type="match status" value="1"/>
</dbReference>
<dbReference type="RefSeq" id="WP_006305544.1">
    <property type="nucleotide sequence ID" value="NZ_ARZA01000007.1"/>
</dbReference>
<reference evidence="1 2" key="1">
    <citation type="journal article" date="2015" name="Geomicrobiol. J.">
        <title>Caldisalinibacter kiritimatiensis gen. nov., sp. nov., a moderately thermohalophilic thiosulfate-reducing bacterium from a hypersaline microbial mat.</title>
        <authorList>
            <person name="Ben Hania W."/>
            <person name="Joseph M."/>
            <person name="Fiebig A."/>
            <person name="Bunk B."/>
            <person name="Klenk H.-P."/>
            <person name="Fardeau M.-L."/>
            <person name="Spring S."/>
        </authorList>
    </citation>
    <scope>NUCLEOTIDE SEQUENCE [LARGE SCALE GENOMIC DNA]</scope>
    <source>
        <strain evidence="1 2">L21-TH-D2</strain>
    </source>
</reference>
<evidence type="ECO:0000313" key="2">
    <source>
        <dbReference type="Proteomes" id="UP000013378"/>
    </source>
</evidence>
<evidence type="ECO:0000313" key="1">
    <source>
        <dbReference type="EMBL" id="EOD01851.1"/>
    </source>
</evidence>
<dbReference type="InterPro" id="IPR027417">
    <property type="entry name" value="P-loop_NTPase"/>
</dbReference>
<organism evidence="1 2">
    <name type="scientific">Caldisalinibacter kiritimatiensis</name>
    <dbReference type="NCBI Taxonomy" id="1304284"/>
    <lineage>
        <taxon>Bacteria</taxon>
        <taxon>Bacillati</taxon>
        <taxon>Bacillota</taxon>
        <taxon>Tissierellia</taxon>
        <taxon>Tissierellales</taxon>
        <taxon>Thermohalobacteraceae</taxon>
        <taxon>Caldisalinibacter</taxon>
    </lineage>
</organism>
<dbReference type="Proteomes" id="UP000013378">
    <property type="component" value="Unassembled WGS sequence"/>
</dbReference>
<keyword evidence="2" id="KW-1185">Reference proteome</keyword>
<dbReference type="AlphaFoldDB" id="R1CT76"/>
<name>R1CT76_9FIRM</name>
<comment type="caution">
    <text evidence="1">The sequence shown here is derived from an EMBL/GenBank/DDBJ whole genome shotgun (WGS) entry which is preliminary data.</text>
</comment>
<proteinExistence type="predicted"/>
<dbReference type="EMBL" id="ARZA01000007">
    <property type="protein sequence ID" value="EOD01851.1"/>
    <property type="molecule type" value="Genomic_DNA"/>
</dbReference>
<dbReference type="Gene3D" id="3.40.50.300">
    <property type="entry name" value="P-loop containing nucleotide triphosphate hydrolases"/>
    <property type="match status" value="1"/>
</dbReference>
<dbReference type="eggNOG" id="ENOG5033ITH">
    <property type="taxonomic scope" value="Bacteria"/>
</dbReference>
<sequence>MSGLIIEGICATGKSTIYKVISTKKPYLEKQTRIQLSEYLTERIIENINPSLDQRIQLLNGYVNMFDMIYSNFYNSRFKNTKFFKVKPCFLIERFHLTHAVEAKKFEPFKDIDTRLKNIDFKIVILKMNNNVIKERLEDTFPRRPKTWYNYVMSFGGIEGAVKRYSDMQDRLLQYASLTSLPVKIIDTTEKRWDNYVAEIEKFWGLAPSTQYQVPESH</sequence>